<dbReference type="KEGG" id="odi:ODI_R1427"/>
<accession>A0A1C3K4H2</accession>
<name>A0A1C3K4H2_9BURK</name>
<keyword evidence="4" id="KW-1185">Reference proteome</keyword>
<protein>
    <submittedName>
        <fullName evidence="2">Uncharacterized protein</fullName>
    </submittedName>
</protein>
<gene>
    <name evidence="2" type="ORF">ODI_00832</name>
    <name evidence="3" type="ORF">ODI_R1427</name>
</gene>
<evidence type="ECO:0000256" key="1">
    <source>
        <dbReference type="SAM" id="MobiDB-lite"/>
    </source>
</evidence>
<evidence type="ECO:0000313" key="2">
    <source>
        <dbReference type="EMBL" id="SBT26277.1"/>
    </source>
</evidence>
<dbReference type="Proteomes" id="UP000078558">
    <property type="component" value="Chromosome I"/>
</dbReference>
<reference evidence="2 4" key="1">
    <citation type="submission" date="2016-06" db="EMBL/GenBank/DDBJ databases">
        <authorList>
            <person name="Kjaerup R.B."/>
            <person name="Dalgaard T.S."/>
            <person name="Juul-Madsen H.R."/>
        </authorList>
    </citation>
    <scope>NUCLEOTIDE SEQUENCE [LARGE SCALE GENOMIC DNA]</scope>
    <source>
        <strain evidence="2">Orrdi1</strain>
    </source>
</reference>
<feature type="region of interest" description="Disordered" evidence="1">
    <location>
        <begin position="1"/>
        <end position="55"/>
    </location>
</feature>
<reference evidence="3 4" key="2">
    <citation type="submission" date="2017-08" db="EMBL/GenBank/DDBJ databases">
        <authorList>
            <person name="de Groot N.N."/>
        </authorList>
    </citation>
    <scope>NUCLEOTIDE SEQUENCE [LARGE SCALE GENOMIC DNA]</scope>
    <source>
        <strain evidence="3">Orrdi1</strain>
    </source>
</reference>
<evidence type="ECO:0000313" key="3">
    <source>
        <dbReference type="EMBL" id="SOE48414.1"/>
    </source>
</evidence>
<sequence length="55" mass="5905">MPQADPRVPRMTAKKGGSKESRLAQGNAHKAGRLAGNRDPARHAANFSEPPRSRA</sequence>
<organism evidence="2 4">
    <name type="scientific">Orrella dioscoreae</name>
    <dbReference type="NCBI Taxonomy" id="1851544"/>
    <lineage>
        <taxon>Bacteria</taxon>
        <taxon>Pseudomonadati</taxon>
        <taxon>Pseudomonadota</taxon>
        <taxon>Betaproteobacteria</taxon>
        <taxon>Burkholderiales</taxon>
        <taxon>Alcaligenaceae</taxon>
        <taxon>Orrella</taxon>
    </lineage>
</organism>
<dbReference type="EMBL" id="FLRC01000031">
    <property type="protein sequence ID" value="SBT26277.1"/>
    <property type="molecule type" value="Genomic_DNA"/>
</dbReference>
<evidence type="ECO:0000313" key="4">
    <source>
        <dbReference type="Proteomes" id="UP000078558"/>
    </source>
</evidence>
<proteinExistence type="predicted"/>
<dbReference type="AlphaFoldDB" id="A0A1C3K4H2"/>
<dbReference type="EMBL" id="LT907988">
    <property type="protein sequence ID" value="SOE48414.1"/>
    <property type="molecule type" value="Genomic_DNA"/>
</dbReference>